<dbReference type="AlphaFoldDB" id="A0A6M3JLW5"/>
<organism evidence="2">
    <name type="scientific">viral metagenome</name>
    <dbReference type="NCBI Taxonomy" id="1070528"/>
    <lineage>
        <taxon>unclassified sequences</taxon>
        <taxon>metagenomes</taxon>
        <taxon>organismal metagenomes</taxon>
    </lineage>
</organism>
<protein>
    <submittedName>
        <fullName evidence="2">Uncharacterized protein</fullName>
    </submittedName>
</protein>
<gene>
    <name evidence="2" type="ORF">MM415A03884_0011</name>
</gene>
<proteinExistence type="predicted"/>
<evidence type="ECO:0000256" key="1">
    <source>
        <dbReference type="SAM" id="MobiDB-lite"/>
    </source>
</evidence>
<reference evidence="2" key="1">
    <citation type="submission" date="2020-03" db="EMBL/GenBank/DDBJ databases">
        <title>The deep terrestrial virosphere.</title>
        <authorList>
            <person name="Holmfeldt K."/>
            <person name="Nilsson E."/>
            <person name="Simone D."/>
            <person name="Lopez-Fernandez M."/>
            <person name="Wu X."/>
            <person name="de Brujin I."/>
            <person name="Lundin D."/>
            <person name="Andersson A."/>
            <person name="Bertilsson S."/>
            <person name="Dopson M."/>
        </authorList>
    </citation>
    <scope>NUCLEOTIDE SEQUENCE</scope>
    <source>
        <strain evidence="2">MM415A03884</strain>
    </source>
</reference>
<accession>A0A6M3JLW5</accession>
<feature type="region of interest" description="Disordered" evidence="1">
    <location>
        <begin position="230"/>
        <end position="256"/>
    </location>
</feature>
<dbReference type="EMBL" id="MT141775">
    <property type="protein sequence ID" value="QJA70238.1"/>
    <property type="molecule type" value="Genomic_DNA"/>
</dbReference>
<sequence length="256" mass="27755">MTLPNQQKQGPEARTNGVSILDEIEQIVETCDANATIEGRTGFKHAKALAMGIAELRRLITDDIVKVVFMPLQGTSLGFKTDKDREGGYDIRTVKECLIEALIRGVRATGNEFNIISGQTYLTKNGLDRLVREWPGLTNLELSAGAPAETPGGALVPYRATWLLVGELHTLVRVKDGDFDGRVPIRVNKGMGVDGILGKAKRKILAMIYERLAGVHLNIPEGDVDELPLGNGTKPIAGGKQGVHDALFPNKPEDKP</sequence>
<evidence type="ECO:0000313" key="2">
    <source>
        <dbReference type="EMBL" id="QJA70238.1"/>
    </source>
</evidence>
<name>A0A6M3JLW5_9ZZZZ</name>